<feature type="compositionally biased region" description="Basic and acidic residues" evidence="1">
    <location>
        <begin position="93"/>
        <end position="102"/>
    </location>
</feature>
<organism evidence="2 3">
    <name type="scientific">Zizania palustris</name>
    <name type="common">Northern wild rice</name>
    <dbReference type="NCBI Taxonomy" id="103762"/>
    <lineage>
        <taxon>Eukaryota</taxon>
        <taxon>Viridiplantae</taxon>
        <taxon>Streptophyta</taxon>
        <taxon>Embryophyta</taxon>
        <taxon>Tracheophyta</taxon>
        <taxon>Spermatophyta</taxon>
        <taxon>Magnoliopsida</taxon>
        <taxon>Liliopsida</taxon>
        <taxon>Poales</taxon>
        <taxon>Poaceae</taxon>
        <taxon>BOP clade</taxon>
        <taxon>Oryzoideae</taxon>
        <taxon>Oryzeae</taxon>
        <taxon>Zizaniinae</taxon>
        <taxon>Zizania</taxon>
    </lineage>
</organism>
<dbReference type="EMBL" id="JAAALK010000079">
    <property type="protein sequence ID" value="KAG8100714.1"/>
    <property type="molecule type" value="Genomic_DNA"/>
</dbReference>
<gene>
    <name evidence="2" type="ORF">GUJ93_ZPchr0013g37557</name>
</gene>
<evidence type="ECO:0000256" key="1">
    <source>
        <dbReference type="SAM" id="MobiDB-lite"/>
    </source>
</evidence>
<keyword evidence="3" id="KW-1185">Reference proteome</keyword>
<name>A0A8J5X3B0_ZIZPA</name>
<feature type="compositionally biased region" description="Basic and acidic residues" evidence="1">
    <location>
        <begin position="38"/>
        <end position="59"/>
    </location>
</feature>
<comment type="caution">
    <text evidence="2">The sequence shown here is derived from an EMBL/GenBank/DDBJ whole genome shotgun (WGS) entry which is preliminary data.</text>
</comment>
<protein>
    <submittedName>
        <fullName evidence="2">Uncharacterized protein</fullName>
    </submittedName>
</protein>
<feature type="region of interest" description="Disordered" evidence="1">
    <location>
        <begin position="26"/>
        <end position="107"/>
    </location>
</feature>
<reference evidence="2" key="2">
    <citation type="submission" date="2021-02" db="EMBL/GenBank/DDBJ databases">
        <authorList>
            <person name="Kimball J.A."/>
            <person name="Haas M.W."/>
            <person name="Macchietto M."/>
            <person name="Kono T."/>
            <person name="Duquette J."/>
            <person name="Shao M."/>
        </authorList>
    </citation>
    <scope>NUCLEOTIDE SEQUENCE</scope>
    <source>
        <tissue evidence="2">Fresh leaf tissue</tissue>
    </source>
</reference>
<accession>A0A8J5X3B0</accession>
<evidence type="ECO:0000313" key="3">
    <source>
        <dbReference type="Proteomes" id="UP000729402"/>
    </source>
</evidence>
<evidence type="ECO:0000313" key="2">
    <source>
        <dbReference type="EMBL" id="KAG8100714.1"/>
    </source>
</evidence>
<feature type="compositionally biased region" description="Gly residues" evidence="1">
    <location>
        <begin position="67"/>
        <end position="76"/>
    </location>
</feature>
<dbReference type="Proteomes" id="UP000729402">
    <property type="component" value="Unassembled WGS sequence"/>
</dbReference>
<sequence length="119" mass="13467">MVARALEAWSFCGTVLETRDRQTTGFTAHRCSPQTRRPKLESAPEELGQEREELRRGGEEPTTLGWHNGGDGGAGVGTARKKTVQDPTWWRRWQHDSQHDGGDNGDQWGIWQQLVAWGR</sequence>
<dbReference type="AlphaFoldDB" id="A0A8J5X3B0"/>
<proteinExistence type="predicted"/>
<reference evidence="2" key="1">
    <citation type="journal article" date="2021" name="bioRxiv">
        <title>Whole Genome Assembly and Annotation of Northern Wild Rice, Zizania palustris L., Supports a Whole Genome Duplication in the Zizania Genus.</title>
        <authorList>
            <person name="Haas M."/>
            <person name="Kono T."/>
            <person name="Macchietto M."/>
            <person name="Millas R."/>
            <person name="McGilp L."/>
            <person name="Shao M."/>
            <person name="Duquette J."/>
            <person name="Hirsch C.N."/>
            <person name="Kimball J."/>
        </authorList>
    </citation>
    <scope>NUCLEOTIDE SEQUENCE</scope>
    <source>
        <tissue evidence="2">Fresh leaf tissue</tissue>
    </source>
</reference>